<reference evidence="1 2" key="1">
    <citation type="submission" date="2021-06" db="EMBL/GenBank/DDBJ databases">
        <authorList>
            <person name="Kallberg Y."/>
            <person name="Tangrot J."/>
            <person name="Rosling A."/>
        </authorList>
    </citation>
    <scope>NUCLEOTIDE SEQUENCE [LARGE SCALE GENOMIC DNA]</scope>
    <source>
        <strain evidence="1 2">120-4 pot B 10/14</strain>
    </source>
</reference>
<protein>
    <submittedName>
        <fullName evidence="1">14475_t:CDS:1</fullName>
    </submittedName>
</protein>
<dbReference type="Proteomes" id="UP000789901">
    <property type="component" value="Unassembled WGS sequence"/>
</dbReference>
<gene>
    <name evidence="1" type="ORF">GMARGA_LOCUS33897</name>
</gene>
<evidence type="ECO:0000313" key="1">
    <source>
        <dbReference type="EMBL" id="CAG8838282.1"/>
    </source>
</evidence>
<sequence>DGCNVSRKIKHVMITCTMLDDIPNIHKADSHNTVILYPGAENYEMLQQVMKLLISELHSLMVNRIEKDMDQLKEEFFNNSTSILPPGHTKPPLLPMIPLNHYVPEELYIML</sequence>
<name>A0ABN7WR55_GIGMA</name>
<comment type="caution">
    <text evidence="1">The sequence shown here is derived from an EMBL/GenBank/DDBJ whole genome shotgun (WGS) entry which is preliminary data.</text>
</comment>
<feature type="non-terminal residue" evidence="1">
    <location>
        <position position="1"/>
    </location>
</feature>
<proteinExistence type="predicted"/>
<accession>A0ABN7WR55</accession>
<dbReference type="EMBL" id="CAJVQB010057711">
    <property type="protein sequence ID" value="CAG8838282.1"/>
    <property type="molecule type" value="Genomic_DNA"/>
</dbReference>
<evidence type="ECO:0000313" key="2">
    <source>
        <dbReference type="Proteomes" id="UP000789901"/>
    </source>
</evidence>
<keyword evidence="2" id="KW-1185">Reference proteome</keyword>
<organism evidence="1 2">
    <name type="scientific">Gigaspora margarita</name>
    <dbReference type="NCBI Taxonomy" id="4874"/>
    <lineage>
        <taxon>Eukaryota</taxon>
        <taxon>Fungi</taxon>
        <taxon>Fungi incertae sedis</taxon>
        <taxon>Mucoromycota</taxon>
        <taxon>Glomeromycotina</taxon>
        <taxon>Glomeromycetes</taxon>
        <taxon>Diversisporales</taxon>
        <taxon>Gigasporaceae</taxon>
        <taxon>Gigaspora</taxon>
    </lineage>
</organism>